<reference evidence="1" key="1">
    <citation type="submission" date="2014-11" db="EMBL/GenBank/DDBJ databases">
        <authorList>
            <person name="Amaro Gonzalez C."/>
        </authorList>
    </citation>
    <scope>NUCLEOTIDE SEQUENCE</scope>
</reference>
<sequence length="66" mass="7309">MAGPAYQWCNFITDICVCKAGAAVAVQAKKGQCKYFPNIINSLHKETDQPSNLHTRVKQIAEFLPT</sequence>
<dbReference type="AlphaFoldDB" id="A0A0E9R4D2"/>
<accession>A0A0E9R4D2</accession>
<proteinExistence type="predicted"/>
<name>A0A0E9R4D2_ANGAN</name>
<evidence type="ECO:0000313" key="1">
    <source>
        <dbReference type="EMBL" id="JAH24011.1"/>
    </source>
</evidence>
<reference evidence="1" key="2">
    <citation type="journal article" date="2015" name="Fish Shellfish Immunol.">
        <title>Early steps in the European eel (Anguilla anguilla)-Vibrio vulnificus interaction in the gills: Role of the RtxA13 toxin.</title>
        <authorList>
            <person name="Callol A."/>
            <person name="Pajuelo D."/>
            <person name="Ebbesson L."/>
            <person name="Teles M."/>
            <person name="MacKenzie S."/>
            <person name="Amaro C."/>
        </authorList>
    </citation>
    <scope>NUCLEOTIDE SEQUENCE</scope>
</reference>
<dbReference type="EMBL" id="GBXM01084566">
    <property type="protein sequence ID" value="JAH24011.1"/>
    <property type="molecule type" value="Transcribed_RNA"/>
</dbReference>
<protein>
    <submittedName>
        <fullName evidence="1">Uncharacterized protein</fullName>
    </submittedName>
</protein>
<organism evidence="1">
    <name type="scientific">Anguilla anguilla</name>
    <name type="common">European freshwater eel</name>
    <name type="synonym">Muraena anguilla</name>
    <dbReference type="NCBI Taxonomy" id="7936"/>
    <lineage>
        <taxon>Eukaryota</taxon>
        <taxon>Metazoa</taxon>
        <taxon>Chordata</taxon>
        <taxon>Craniata</taxon>
        <taxon>Vertebrata</taxon>
        <taxon>Euteleostomi</taxon>
        <taxon>Actinopterygii</taxon>
        <taxon>Neopterygii</taxon>
        <taxon>Teleostei</taxon>
        <taxon>Anguilliformes</taxon>
        <taxon>Anguillidae</taxon>
        <taxon>Anguilla</taxon>
    </lineage>
</organism>